<evidence type="ECO:0000313" key="2">
    <source>
        <dbReference type="Proteomes" id="UP000663828"/>
    </source>
</evidence>
<proteinExistence type="predicted"/>
<name>A0A816FW77_ADIRI</name>
<dbReference type="AlphaFoldDB" id="A0A816FW77"/>
<comment type="caution">
    <text evidence="1">The sequence shown here is derived from an EMBL/GenBank/DDBJ whole genome shotgun (WGS) entry which is preliminary data.</text>
</comment>
<keyword evidence="2" id="KW-1185">Reference proteome</keyword>
<organism evidence="1 2">
    <name type="scientific">Adineta ricciae</name>
    <name type="common">Rotifer</name>
    <dbReference type="NCBI Taxonomy" id="249248"/>
    <lineage>
        <taxon>Eukaryota</taxon>
        <taxon>Metazoa</taxon>
        <taxon>Spiralia</taxon>
        <taxon>Gnathifera</taxon>
        <taxon>Rotifera</taxon>
        <taxon>Eurotatoria</taxon>
        <taxon>Bdelloidea</taxon>
        <taxon>Adinetida</taxon>
        <taxon>Adinetidae</taxon>
        <taxon>Adineta</taxon>
    </lineage>
</organism>
<dbReference type="Proteomes" id="UP000663828">
    <property type="component" value="Unassembled WGS sequence"/>
</dbReference>
<dbReference type="EMBL" id="CAJNOR010012306">
    <property type="protein sequence ID" value="CAF1666890.1"/>
    <property type="molecule type" value="Genomic_DNA"/>
</dbReference>
<evidence type="ECO:0000313" key="1">
    <source>
        <dbReference type="EMBL" id="CAF1666890.1"/>
    </source>
</evidence>
<accession>A0A816FW77</accession>
<reference evidence="1" key="1">
    <citation type="submission" date="2021-02" db="EMBL/GenBank/DDBJ databases">
        <authorList>
            <person name="Nowell W R."/>
        </authorList>
    </citation>
    <scope>NUCLEOTIDE SEQUENCE</scope>
</reference>
<gene>
    <name evidence="1" type="ORF">XAT740_LOCUS57943</name>
</gene>
<protein>
    <submittedName>
        <fullName evidence="1">Uncharacterized protein</fullName>
    </submittedName>
</protein>
<sequence>MTMTTITFASGQRRFSASYLKKRHTVPVLTNDNLPDLLNDIYLERRRRQDTIVSIAKSLRKVGDQMDEQLQIRSSSSSDCTFGQGTIVFLTCLSHVLRLFL</sequence>